<dbReference type="InterPro" id="IPR007899">
    <property type="entry name" value="CHAD_dom"/>
</dbReference>
<dbReference type="Gene3D" id="1.40.20.10">
    <property type="entry name" value="CHAD domain"/>
    <property type="match status" value="1"/>
</dbReference>
<name>A0A644UIV6_9ZZZZ</name>
<reference evidence="2" key="1">
    <citation type="submission" date="2019-08" db="EMBL/GenBank/DDBJ databases">
        <authorList>
            <person name="Kucharzyk K."/>
            <person name="Murdoch R.W."/>
            <person name="Higgins S."/>
            <person name="Loffler F."/>
        </authorList>
    </citation>
    <scope>NUCLEOTIDE SEQUENCE</scope>
</reference>
<dbReference type="InterPro" id="IPR038186">
    <property type="entry name" value="CHAD_dom_sf"/>
</dbReference>
<dbReference type="PANTHER" id="PTHR39339">
    <property type="entry name" value="SLR1444 PROTEIN"/>
    <property type="match status" value="1"/>
</dbReference>
<dbReference type="AlphaFoldDB" id="A0A644UIV6"/>
<protein>
    <recommendedName>
        <fullName evidence="1">CHAD domain-containing protein</fullName>
    </recommendedName>
</protein>
<evidence type="ECO:0000259" key="1">
    <source>
        <dbReference type="PROSITE" id="PS51708"/>
    </source>
</evidence>
<feature type="domain" description="CHAD" evidence="1">
    <location>
        <begin position="142"/>
        <end position="421"/>
    </location>
</feature>
<organism evidence="2">
    <name type="scientific">bioreactor metagenome</name>
    <dbReference type="NCBI Taxonomy" id="1076179"/>
    <lineage>
        <taxon>unclassified sequences</taxon>
        <taxon>metagenomes</taxon>
        <taxon>ecological metagenomes</taxon>
    </lineage>
</organism>
<gene>
    <name evidence="2" type="ORF">SDC9_24809</name>
</gene>
<dbReference type="PANTHER" id="PTHR39339:SF1">
    <property type="entry name" value="CHAD DOMAIN-CONTAINING PROTEIN"/>
    <property type="match status" value="1"/>
</dbReference>
<dbReference type="EMBL" id="VSSQ01000121">
    <property type="protein sequence ID" value="MPL78937.1"/>
    <property type="molecule type" value="Genomic_DNA"/>
</dbReference>
<dbReference type="PROSITE" id="PS51708">
    <property type="entry name" value="CHAD"/>
    <property type="match status" value="1"/>
</dbReference>
<dbReference type="Pfam" id="PF05235">
    <property type="entry name" value="CHAD"/>
    <property type="match status" value="1"/>
</dbReference>
<sequence length="428" mass="49807">MNILCLQAVENMPPDKLIKKINTKHVFSPQKYEKIEGKGNVLICGEKTKVKRSYCRQSLKFKGENEFINVWLENGVAVFNDTIIYQSDLYITYNAKSIDKAEKLVKALLEAVPFILVEPDMYERIKQMQGSFDPLALPAYKNANINNGLLCHLCWQIYAVSAAWAKFLENPLERVALRQLRVKIRRLRSCLSFFKPALKVVECIEWQSKLRAQGEELSRLRELDVVFMSLTRMGNVGNEAAKKSSHLGELFIRARDEEMLRIRTQLSLAAMTLELVHLLFWLQNRPVTQNYSAKSLKKFLYERVDQWSNNIMALTERYPEFSDMQAAHKIRIKVKRFRYALMCFPEVNKGAGNMLRRLKRLQDMLGFLHDDYVNGHLAEAIITEEDDDELHYEAAVFTGWESAKVEASINGLKYLWEDFCDELKVWKK</sequence>
<dbReference type="SMART" id="SM00880">
    <property type="entry name" value="CHAD"/>
    <property type="match status" value="1"/>
</dbReference>
<proteinExistence type="predicted"/>
<comment type="caution">
    <text evidence="2">The sequence shown here is derived from an EMBL/GenBank/DDBJ whole genome shotgun (WGS) entry which is preliminary data.</text>
</comment>
<accession>A0A644UIV6</accession>
<evidence type="ECO:0000313" key="2">
    <source>
        <dbReference type="EMBL" id="MPL78937.1"/>
    </source>
</evidence>